<evidence type="ECO:0000256" key="7">
    <source>
        <dbReference type="ARBA" id="ARBA00022694"/>
    </source>
</evidence>
<dbReference type="GO" id="GO:0031267">
    <property type="term" value="F:small GTPase binding"/>
    <property type="evidence" value="ECO:0007669"/>
    <property type="project" value="InterPro"/>
</dbReference>
<dbReference type="GO" id="GO:0071528">
    <property type="term" value="P:tRNA re-export from nucleus"/>
    <property type="evidence" value="ECO:0007669"/>
    <property type="project" value="UniProtKB-UniRule"/>
</dbReference>
<dbReference type="Gene3D" id="1.25.10.10">
    <property type="entry name" value="Leucine-rich Repeat Variant"/>
    <property type="match status" value="1"/>
</dbReference>
<feature type="domain" description="Exportin-T C-terminal" evidence="14">
    <location>
        <begin position="348"/>
        <end position="1029"/>
    </location>
</feature>
<dbReference type="GO" id="GO:0008033">
    <property type="term" value="P:tRNA processing"/>
    <property type="evidence" value="ECO:0007669"/>
    <property type="project" value="UniProtKB-KW"/>
</dbReference>
<accession>A0A8H3EDV2</accession>
<sequence length="1036" mass="115873">MEAQVENAIEIGWNPRSEQSLKAQAFEFLNQLRDEPQGWQVCLSLAVRDPRSSDIVRHVALDVINHAVQVGQLDTQHLRVLRENIMAYVRDVYGGTNSRLDSTSIQNKITQTLTYLFVSTYSSEWTTFFHDIMALAASNDGSVKNNIPGILLYLRTLISVHDEIADVMVSKSPDEQKRHRDLKDMVRQRDAAAIASSWQEMLSEWRQRDDTITELCLSTIGRWVSWTDIALVVNQSLLDILFELLSTPPNAPQEHGSNPKRDAAIETIIEIIGKKMGGSDKLELIEILKVKEVVSQLVDSPALTELRTTFNYDTDLAESVAKLVNNTVFDVVKALEGAQDGYPISQRGISQLHSFVPFVLRFFSDEYDEVCSTVIPCLTDLLTLLRNKMKSHSSLYLECSGMLPAILDAVIAKMRYDETASWGNEDAQTDEAEFQELRKRLQILQQAVAAVDVNLCLDRFNNVVISTFDKFQTQHGQLDWRDLDLAMHQMYLFGELTVKDGGLYSKTKPASPAAECLIGTMFKLVESDVASSPHPAIQLQYMELCVRYSAFFETNVHLIPRALTKFVEFIHHNHVKVKARSWYLFLRFSKSLRQHIGNIAEHVIQAMSDLLPIRAELPENASDIDDMSSDENDQSASARFHSQLYLYEVIGCICSANAVPMDNQVRFIRSVITPLFLDLEAHLNAAKAGDERASLQVHHLIMALGTLARGFSDWTPANSSSTSPPPATVISEEFTQTAEAILLALESLSSSFEIREAARFSFSRLIGVLGSRILPQLPRWIDGLLSQASTKDEMALFLKLLDQVVYGFKSEIFDILNTLLTPFLQRVFSGINEPASGTDDEIQLAELKREYLTFLLNLMNNDLASALVSETNQPAFSAVITTIEHLAKDITDYPTAKLAFAVLTKMVGVWGGPDVVPTSQQQADRAPGNTAHPSLPGFDQFMITHFSPLCWAILSNPDFTPKDAQGKQALGEAAILQKTIFTKAGQSYLTYLRDAELRNMGMGDDSINEYLNALGGLDAKGFRQFFQVCKHAHLRT</sequence>
<dbReference type="EMBL" id="CAJPDS010000001">
    <property type="protein sequence ID" value="CAF9903348.1"/>
    <property type="molecule type" value="Genomic_DNA"/>
</dbReference>
<keyword evidence="4 11" id="KW-0813">Transport</keyword>
<evidence type="ECO:0000256" key="3">
    <source>
        <dbReference type="ARBA" id="ARBA00018928"/>
    </source>
</evidence>
<evidence type="ECO:0000313" key="15">
    <source>
        <dbReference type="EMBL" id="CAF9903348.1"/>
    </source>
</evidence>
<dbReference type="Proteomes" id="UP000664521">
    <property type="component" value="Unassembled WGS sequence"/>
</dbReference>
<dbReference type="InterPro" id="IPR013598">
    <property type="entry name" value="Exportin-1/Importin-b-like"/>
</dbReference>
<dbReference type="Pfam" id="PF19282">
    <property type="entry name" value="Exportin-T"/>
    <property type="match status" value="1"/>
</dbReference>
<evidence type="ECO:0000256" key="4">
    <source>
        <dbReference type="ARBA" id="ARBA00022448"/>
    </source>
</evidence>
<dbReference type="GO" id="GO:0016363">
    <property type="term" value="C:nuclear matrix"/>
    <property type="evidence" value="ECO:0007669"/>
    <property type="project" value="TreeGrafter"/>
</dbReference>
<keyword evidence="8 11" id="KW-0694">RNA-binding</keyword>
<dbReference type="AlphaFoldDB" id="A0A8H3EDV2"/>
<dbReference type="Pfam" id="PF08389">
    <property type="entry name" value="Xpo1"/>
    <property type="match status" value="1"/>
</dbReference>
<dbReference type="PANTHER" id="PTHR15952">
    <property type="entry name" value="EXPORTIN-T/LOS1"/>
    <property type="match status" value="1"/>
</dbReference>
<gene>
    <name evidence="15" type="primary">LOS1</name>
    <name evidence="15" type="ORF">HETSPECPRED_000226</name>
</gene>
<dbReference type="GO" id="GO:0005643">
    <property type="term" value="C:nuclear pore"/>
    <property type="evidence" value="ECO:0007669"/>
    <property type="project" value="TreeGrafter"/>
</dbReference>
<evidence type="ECO:0000313" key="16">
    <source>
        <dbReference type="Proteomes" id="UP000664521"/>
    </source>
</evidence>
<comment type="similarity">
    <text evidence="2 11">Belongs to the exportin family.</text>
</comment>
<name>A0A8H3EDV2_9LECA</name>
<dbReference type="GO" id="GO:0000049">
    <property type="term" value="F:tRNA binding"/>
    <property type="evidence" value="ECO:0007669"/>
    <property type="project" value="UniProtKB-UniRule"/>
</dbReference>
<dbReference type="OrthoDB" id="26399at2759"/>
<evidence type="ECO:0000259" key="14">
    <source>
        <dbReference type="Pfam" id="PF19282"/>
    </source>
</evidence>
<evidence type="ECO:0000256" key="5">
    <source>
        <dbReference type="ARBA" id="ARBA00022490"/>
    </source>
</evidence>
<feature type="domain" description="Exportin-1/Importin-beta-like" evidence="13">
    <location>
        <begin position="105"/>
        <end position="266"/>
    </location>
</feature>
<protein>
    <recommendedName>
        <fullName evidence="3 11">Exportin-T</fullName>
    </recommendedName>
    <alternativeName>
        <fullName evidence="11">Exportin(tRNA)</fullName>
    </alternativeName>
    <alternativeName>
        <fullName evidence="11">tRNA exportin</fullName>
    </alternativeName>
</protein>
<feature type="coiled-coil region" evidence="12">
    <location>
        <begin position="427"/>
        <end position="454"/>
    </location>
</feature>
<organism evidence="15 16">
    <name type="scientific">Heterodermia speciosa</name>
    <dbReference type="NCBI Taxonomy" id="116794"/>
    <lineage>
        <taxon>Eukaryota</taxon>
        <taxon>Fungi</taxon>
        <taxon>Dikarya</taxon>
        <taxon>Ascomycota</taxon>
        <taxon>Pezizomycotina</taxon>
        <taxon>Lecanoromycetes</taxon>
        <taxon>OSLEUM clade</taxon>
        <taxon>Lecanoromycetidae</taxon>
        <taxon>Caliciales</taxon>
        <taxon>Physciaceae</taxon>
        <taxon>Heterodermia</taxon>
    </lineage>
</organism>
<dbReference type="InterPro" id="IPR016024">
    <property type="entry name" value="ARM-type_fold"/>
</dbReference>
<dbReference type="InterPro" id="IPR011989">
    <property type="entry name" value="ARM-like"/>
</dbReference>
<keyword evidence="16" id="KW-1185">Reference proteome</keyword>
<dbReference type="GO" id="GO:0005737">
    <property type="term" value="C:cytoplasm"/>
    <property type="evidence" value="ECO:0007669"/>
    <property type="project" value="UniProtKB-SubCell"/>
</dbReference>
<evidence type="ECO:0000256" key="12">
    <source>
        <dbReference type="SAM" id="Coils"/>
    </source>
</evidence>
<evidence type="ECO:0000259" key="13">
    <source>
        <dbReference type="Pfam" id="PF08389"/>
    </source>
</evidence>
<dbReference type="FunFam" id="1.25.10.10:FF:000355">
    <property type="entry name" value="Exportin-T"/>
    <property type="match status" value="1"/>
</dbReference>
<dbReference type="PANTHER" id="PTHR15952:SF11">
    <property type="entry name" value="EXPORTIN-T"/>
    <property type="match status" value="1"/>
</dbReference>
<comment type="function">
    <text evidence="10">tRNA nucleus export receptor which facilitates tRNA translocation across the nuclear pore complex. Involved in pre-tRNA splicing, probably by affecting the interaction of pre-tRNA with splicing endonuclease.</text>
</comment>
<evidence type="ECO:0000256" key="8">
    <source>
        <dbReference type="ARBA" id="ARBA00022884"/>
    </source>
</evidence>
<evidence type="ECO:0000256" key="11">
    <source>
        <dbReference type="RuleBase" id="RU366037"/>
    </source>
</evidence>
<evidence type="ECO:0000256" key="1">
    <source>
        <dbReference type="ARBA" id="ARBA00004496"/>
    </source>
</evidence>
<keyword evidence="6 11" id="KW-0820">tRNA-binding</keyword>
<keyword evidence="5 11" id="KW-0963">Cytoplasm</keyword>
<evidence type="ECO:0000256" key="9">
    <source>
        <dbReference type="ARBA" id="ARBA00023242"/>
    </source>
</evidence>
<keyword evidence="9 11" id="KW-0539">Nucleus</keyword>
<keyword evidence="12" id="KW-0175">Coiled coil</keyword>
<reference evidence="15" key="1">
    <citation type="submission" date="2021-03" db="EMBL/GenBank/DDBJ databases">
        <authorList>
            <person name="Tagirdzhanova G."/>
        </authorList>
    </citation>
    <scope>NUCLEOTIDE SEQUENCE</scope>
</reference>
<comment type="subcellular location">
    <subcellularLocation>
        <location evidence="1 11">Cytoplasm</location>
    </subcellularLocation>
    <subcellularLocation>
        <location evidence="11">Nucleus</location>
    </subcellularLocation>
    <text evidence="11">Shuttles between the nucleus and the cytoplasm.</text>
</comment>
<dbReference type="SUPFAM" id="SSF48371">
    <property type="entry name" value="ARM repeat"/>
    <property type="match status" value="1"/>
</dbReference>
<dbReference type="InterPro" id="IPR040017">
    <property type="entry name" value="XPOT"/>
</dbReference>
<evidence type="ECO:0000256" key="6">
    <source>
        <dbReference type="ARBA" id="ARBA00022555"/>
    </source>
</evidence>
<evidence type="ECO:0000256" key="2">
    <source>
        <dbReference type="ARBA" id="ARBA00009466"/>
    </source>
</evidence>
<keyword evidence="7" id="KW-0819">tRNA processing</keyword>
<dbReference type="InterPro" id="IPR045546">
    <property type="entry name" value="Exportin-T_C"/>
</dbReference>
<comment type="caution">
    <text evidence="15">The sequence shown here is derived from an EMBL/GenBank/DDBJ whole genome shotgun (WGS) entry which is preliminary data.</text>
</comment>
<proteinExistence type="inferred from homology"/>
<evidence type="ECO:0000256" key="10">
    <source>
        <dbReference type="ARBA" id="ARBA00025147"/>
    </source>
</evidence>